<sequence length="189" mass="21293">MDKTDLSKYNNDWYKQSTLTRGKLTSLLWYMTNAIFFNSYLLIPSSIKRRLLIFFGANIGKNITIKPKVNIKYPWNLTIGNYVWIGEEVWIDNLGKVVIGDNVCISQGALLLSGNHDYSKSNFDLIVKDITIEEGVWIGAKAVVCGGLTCHSHAVLSVNSVANKSLESYTIYQGNPAQKVRIREMPLDK</sequence>
<dbReference type="NCBIfam" id="NF007797">
    <property type="entry name" value="PRK10502.1"/>
    <property type="match status" value="1"/>
</dbReference>
<evidence type="ECO:0000256" key="3">
    <source>
        <dbReference type="SAM" id="Phobius"/>
    </source>
</evidence>
<keyword evidence="3" id="KW-1133">Transmembrane helix</keyword>
<dbReference type="PANTHER" id="PTHR23416">
    <property type="entry name" value="SIALIC ACID SYNTHASE-RELATED"/>
    <property type="match status" value="1"/>
</dbReference>
<keyword evidence="5" id="KW-1185">Reference proteome</keyword>
<evidence type="ECO:0000313" key="5">
    <source>
        <dbReference type="Proteomes" id="UP000002875"/>
    </source>
</evidence>
<gene>
    <name evidence="4" type="ordered locus">Emtol_3874</name>
</gene>
<evidence type="ECO:0000256" key="1">
    <source>
        <dbReference type="ARBA" id="ARBA00007274"/>
    </source>
</evidence>
<keyword evidence="3" id="KW-0812">Transmembrane</keyword>
<proteinExistence type="inferred from homology"/>
<comment type="similarity">
    <text evidence="1">Belongs to the transferase hexapeptide repeat family.</text>
</comment>
<name>A0ABM5N642_EMTOG</name>
<dbReference type="PANTHER" id="PTHR23416:SF23">
    <property type="entry name" value="ACETYLTRANSFERASE C18B11.09C-RELATED"/>
    <property type="match status" value="1"/>
</dbReference>
<evidence type="ECO:0000313" key="4">
    <source>
        <dbReference type="EMBL" id="AFK05000.1"/>
    </source>
</evidence>
<keyword evidence="3" id="KW-0472">Membrane</keyword>
<organism evidence="4 5">
    <name type="scientific">Emticicia oligotrophica (strain DSM 17448 / CIP 109782 / MTCC 6937 / GPTSA100-15)</name>
    <dbReference type="NCBI Taxonomy" id="929562"/>
    <lineage>
        <taxon>Bacteria</taxon>
        <taxon>Pseudomonadati</taxon>
        <taxon>Bacteroidota</taxon>
        <taxon>Cytophagia</taxon>
        <taxon>Cytophagales</taxon>
        <taxon>Leadbetterellaceae</taxon>
        <taxon>Emticicia</taxon>
    </lineage>
</organism>
<feature type="transmembrane region" description="Helical" evidence="3">
    <location>
        <begin position="27"/>
        <end position="43"/>
    </location>
</feature>
<dbReference type="EMBL" id="CP002961">
    <property type="protein sequence ID" value="AFK05000.1"/>
    <property type="molecule type" value="Genomic_DNA"/>
</dbReference>
<accession>A0ABM5N642</accession>
<dbReference type="InterPro" id="IPR051159">
    <property type="entry name" value="Hexapeptide_acetyltransf"/>
</dbReference>
<dbReference type="RefSeq" id="WP_015030688.1">
    <property type="nucleotide sequence ID" value="NC_018748.1"/>
</dbReference>
<dbReference type="CDD" id="cd05825">
    <property type="entry name" value="LbH_wcaF_like"/>
    <property type="match status" value="1"/>
</dbReference>
<dbReference type="InterPro" id="IPR011004">
    <property type="entry name" value="Trimer_LpxA-like_sf"/>
</dbReference>
<dbReference type="Proteomes" id="UP000002875">
    <property type="component" value="Chromosome"/>
</dbReference>
<evidence type="ECO:0000256" key="2">
    <source>
        <dbReference type="ARBA" id="ARBA00022679"/>
    </source>
</evidence>
<keyword evidence="2" id="KW-0808">Transferase</keyword>
<dbReference type="SUPFAM" id="SSF51161">
    <property type="entry name" value="Trimeric LpxA-like enzymes"/>
    <property type="match status" value="1"/>
</dbReference>
<protein>
    <submittedName>
        <fullName evidence="4">Colanic acid biosynthesis acetyltransferase WcaF</fullName>
    </submittedName>
</protein>
<dbReference type="Gene3D" id="2.160.10.10">
    <property type="entry name" value="Hexapeptide repeat proteins"/>
    <property type="match status" value="1"/>
</dbReference>
<reference evidence="4 5" key="1">
    <citation type="submission" date="2011-07" db="EMBL/GenBank/DDBJ databases">
        <title>The complete genome of chromosome of Emticicia oligotrophica DSM 17448.</title>
        <authorList>
            <consortium name="US DOE Joint Genome Institute (JGI-PGF)"/>
            <person name="Lucas S."/>
            <person name="Han J."/>
            <person name="Lapidus A."/>
            <person name="Bruce D."/>
            <person name="Goodwin L."/>
            <person name="Pitluck S."/>
            <person name="Peters L."/>
            <person name="Kyrpides N."/>
            <person name="Mavromatis K."/>
            <person name="Ivanova N."/>
            <person name="Ovchinnikova G."/>
            <person name="Teshima H."/>
            <person name="Detter J.C."/>
            <person name="Tapia R."/>
            <person name="Han C."/>
            <person name="Land M."/>
            <person name="Hauser L."/>
            <person name="Markowitz V."/>
            <person name="Cheng J.-F."/>
            <person name="Hugenholtz P."/>
            <person name="Woyke T."/>
            <person name="Wu D."/>
            <person name="Tindall B."/>
            <person name="Pomrenke H."/>
            <person name="Brambilla E."/>
            <person name="Klenk H.-P."/>
            <person name="Eisen J.A."/>
        </authorList>
    </citation>
    <scope>NUCLEOTIDE SEQUENCE [LARGE SCALE GENOMIC DNA]</scope>
    <source>
        <strain evidence="4 5">DSM 17448</strain>
    </source>
</reference>